<dbReference type="EMBL" id="VSSQ01021691">
    <property type="protein sequence ID" value="MPM67440.1"/>
    <property type="molecule type" value="Genomic_DNA"/>
</dbReference>
<accession>A0A645BPR8</accession>
<reference evidence="1" key="1">
    <citation type="submission" date="2019-08" db="EMBL/GenBank/DDBJ databases">
        <authorList>
            <person name="Kucharzyk K."/>
            <person name="Murdoch R.W."/>
            <person name="Higgins S."/>
            <person name="Loffler F."/>
        </authorList>
    </citation>
    <scope>NUCLEOTIDE SEQUENCE</scope>
</reference>
<protein>
    <recommendedName>
        <fullName evidence="2">Tetratricopeptide repeat protein</fullName>
    </recommendedName>
</protein>
<evidence type="ECO:0008006" key="2">
    <source>
        <dbReference type="Google" id="ProtNLM"/>
    </source>
</evidence>
<dbReference type="AlphaFoldDB" id="A0A645BPR8"/>
<gene>
    <name evidence="1" type="ORF">SDC9_114362</name>
</gene>
<proteinExistence type="predicted"/>
<dbReference type="SUPFAM" id="SSF48452">
    <property type="entry name" value="TPR-like"/>
    <property type="match status" value="1"/>
</dbReference>
<organism evidence="1">
    <name type="scientific">bioreactor metagenome</name>
    <dbReference type="NCBI Taxonomy" id="1076179"/>
    <lineage>
        <taxon>unclassified sequences</taxon>
        <taxon>metagenomes</taxon>
        <taxon>ecological metagenomes</taxon>
    </lineage>
</organism>
<sequence>MGLFRLFQRIAEKSKNETNEGSTDMYLENSLQKIKDENRQWELERNEIFAYRNAAIAEDNAGNNKAAIDMYLQSIEDCEDSKFNNKESSIAYAISRVIALYNKEKEESKLVDYLKYIIDKYPNYQDRNKWKVRLSKIENRDREVAQNINPEKIIAIDRDSVKKSIGARIAEIKKSFPEFNWYFDKPDDMDTFMYLSIHRPNTLIQSSPFYKEWGKLEDTFVKLSQKANLAEGNKDYKTAINNYLRMVVEECESTIPYERLMIIYRKLKWKEQETEIIKQSIAFFTDLKNKQSEYILYLGKKYGMDHKAQSYIDENKKVFYYGGAFELYNPQPKIEKWKERLSKFEI</sequence>
<dbReference type="InterPro" id="IPR011990">
    <property type="entry name" value="TPR-like_helical_dom_sf"/>
</dbReference>
<dbReference type="Gene3D" id="1.25.40.10">
    <property type="entry name" value="Tetratricopeptide repeat domain"/>
    <property type="match status" value="1"/>
</dbReference>
<comment type="caution">
    <text evidence="1">The sequence shown here is derived from an EMBL/GenBank/DDBJ whole genome shotgun (WGS) entry which is preliminary data.</text>
</comment>
<evidence type="ECO:0000313" key="1">
    <source>
        <dbReference type="EMBL" id="MPM67440.1"/>
    </source>
</evidence>
<name>A0A645BPR8_9ZZZZ</name>